<reference evidence="3" key="3">
    <citation type="submission" date="2018-08" db="UniProtKB">
        <authorList>
            <consortium name="EnsemblPlants"/>
        </authorList>
    </citation>
    <scope>IDENTIFICATION</scope>
    <source>
        <strain evidence="3">cv. Bd21</strain>
    </source>
</reference>
<dbReference type="InParanoid" id="A0A0Q3EHP0"/>
<gene>
    <name evidence="2" type="ORF">BRADI_4g09948v3</name>
</gene>
<dbReference type="AlphaFoldDB" id="A0A0Q3EHP0"/>
<reference evidence="2 3" key="1">
    <citation type="journal article" date="2010" name="Nature">
        <title>Genome sequencing and analysis of the model grass Brachypodium distachyon.</title>
        <authorList>
            <consortium name="International Brachypodium Initiative"/>
        </authorList>
    </citation>
    <scope>NUCLEOTIDE SEQUENCE [LARGE SCALE GENOMIC DNA]</scope>
    <source>
        <strain evidence="2 3">Bd21</strain>
    </source>
</reference>
<feature type="chain" id="PRO_5035999494" evidence="1">
    <location>
        <begin position="23"/>
        <end position="88"/>
    </location>
</feature>
<evidence type="ECO:0000313" key="4">
    <source>
        <dbReference type="Proteomes" id="UP000008810"/>
    </source>
</evidence>
<feature type="signal peptide" evidence="1">
    <location>
        <begin position="1"/>
        <end position="22"/>
    </location>
</feature>
<organism evidence="2">
    <name type="scientific">Brachypodium distachyon</name>
    <name type="common">Purple false brome</name>
    <name type="synonym">Trachynia distachya</name>
    <dbReference type="NCBI Taxonomy" id="15368"/>
    <lineage>
        <taxon>Eukaryota</taxon>
        <taxon>Viridiplantae</taxon>
        <taxon>Streptophyta</taxon>
        <taxon>Embryophyta</taxon>
        <taxon>Tracheophyta</taxon>
        <taxon>Spermatophyta</taxon>
        <taxon>Magnoliopsida</taxon>
        <taxon>Liliopsida</taxon>
        <taxon>Poales</taxon>
        <taxon>Poaceae</taxon>
        <taxon>BOP clade</taxon>
        <taxon>Pooideae</taxon>
        <taxon>Stipodae</taxon>
        <taxon>Brachypodieae</taxon>
        <taxon>Brachypodium</taxon>
    </lineage>
</organism>
<protein>
    <submittedName>
        <fullName evidence="2 3">Uncharacterized protein</fullName>
    </submittedName>
</protein>
<keyword evidence="4" id="KW-1185">Reference proteome</keyword>
<proteinExistence type="predicted"/>
<dbReference type="Proteomes" id="UP000008810">
    <property type="component" value="Chromosome 4"/>
</dbReference>
<sequence length="88" mass="9309">MVTYIQCSFRLALLAWASIAGAVVICAAGNYTPAWLVCGSKKLSSSSHCCWNSTFSTYISSDASEKLLKVVLLAGAGDGKLSKELNDD</sequence>
<accession>A0A0Q3EHP0</accession>
<dbReference type="Gramene" id="KQJ87239">
    <property type="protein sequence ID" value="KQJ87239"/>
    <property type="gene ID" value="BRADI_4g09948v3"/>
</dbReference>
<name>A0A0Q3EHP0_BRADI</name>
<evidence type="ECO:0000313" key="2">
    <source>
        <dbReference type="EMBL" id="KQJ87239.1"/>
    </source>
</evidence>
<dbReference type="EMBL" id="CM000883">
    <property type="protein sequence ID" value="KQJ87239.1"/>
    <property type="molecule type" value="Genomic_DNA"/>
</dbReference>
<dbReference type="EnsemblPlants" id="KQJ87239">
    <property type="protein sequence ID" value="KQJ87239"/>
    <property type="gene ID" value="BRADI_4g09948v3"/>
</dbReference>
<keyword evidence="1" id="KW-0732">Signal</keyword>
<reference evidence="2" key="2">
    <citation type="submission" date="2017-06" db="EMBL/GenBank/DDBJ databases">
        <title>WGS assembly of Brachypodium distachyon.</title>
        <authorList>
            <consortium name="The International Brachypodium Initiative"/>
            <person name="Lucas S."/>
            <person name="Harmon-Smith M."/>
            <person name="Lail K."/>
            <person name="Tice H."/>
            <person name="Grimwood J."/>
            <person name="Bruce D."/>
            <person name="Barry K."/>
            <person name="Shu S."/>
            <person name="Lindquist E."/>
            <person name="Wang M."/>
            <person name="Pitluck S."/>
            <person name="Vogel J.P."/>
            <person name="Garvin D.F."/>
            <person name="Mockler T.C."/>
            <person name="Schmutz J."/>
            <person name="Rokhsar D."/>
            <person name="Bevan M.W."/>
        </authorList>
    </citation>
    <scope>NUCLEOTIDE SEQUENCE</scope>
    <source>
        <strain evidence="2">Bd21</strain>
    </source>
</reference>
<evidence type="ECO:0000313" key="3">
    <source>
        <dbReference type="EnsemblPlants" id="KQJ87239"/>
    </source>
</evidence>
<evidence type="ECO:0000256" key="1">
    <source>
        <dbReference type="SAM" id="SignalP"/>
    </source>
</evidence>